<keyword evidence="3" id="KW-1185">Reference proteome</keyword>
<dbReference type="OrthoDB" id="10452747at2759"/>
<reference evidence="2" key="2">
    <citation type="submission" date="2015-06" db="UniProtKB">
        <authorList>
            <consortium name="EnsemblMetazoa"/>
        </authorList>
    </citation>
    <scope>IDENTIFICATION</scope>
</reference>
<protein>
    <submittedName>
        <fullName evidence="2">Uncharacterized protein</fullName>
    </submittedName>
</protein>
<sequence>MIRQSLTLILVLSVISSIHSQLSPADVLNQVCETSMKTIKAGTYEKRIKDRQECREKTVPKDVLAAAAKCEEAMPMLTADQVNKVCNAKDANLAKFTEVLGCFDKVLGEQYTAKFSNCCNLMDPDNDSKRSN</sequence>
<dbReference type="OMA" id="KECCKKS"/>
<proteinExistence type="predicted"/>
<dbReference type="HOGENOM" id="CLU_141844_0_0_1"/>
<evidence type="ECO:0000313" key="3">
    <source>
        <dbReference type="Proteomes" id="UP000015104"/>
    </source>
</evidence>
<name>T1L2G7_TETUR</name>
<dbReference type="EnsemblMetazoa" id="tetur33g00870.1">
    <property type="protein sequence ID" value="tetur33g00870.1"/>
    <property type="gene ID" value="tetur33g00870"/>
</dbReference>
<dbReference type="AlphaFoldDB" id="T1L2G7"/>
<keyword evidence="1" id="KW-0732">Signal</keyword>
<dbReference type="EMBL" id="CAEY01000947">
    <property type="status" value="NOT_ANNOTATED_CDS"/>
    <property type="molecule type" value="Genomic_DNA"/>
</dbReference>
<dbReference type="Proteomes" id="UP000015104">
    <property type="component" value="Unassembled WGS sequence"/>
</dbReference>
<evidence type="ECO:0000313" key="2">
    <source>
        <dbReference type="EnsemblMetazoa" id="tetur33g00870.1"/>
    </source>
</evidence>
<reference evidence="3" key="1">
    <citation type="submission" date="2011-08" db="EMBL/GenBank/DDBJ databases">
        <authorList>
            <person name="Rombauts S."/>
        </authorList>
    </citation>
    <scope>NUCLEOTIDE SEQUENCE</scope>
    <source>
        <strain evidence="3">London</strain>
    </source>
</reference>
<organism evidence="2 3">
    <name type="scientific">Tetranychus urticae</name>
    <name type="common">Two-spotted spider mite</name>
    <dbReference type="NCBI Taxonomy" id="32264"/>
    <lineage>
        <taxon>Eukaryota</taxon>
        <taxon>Metazoa</taxon>
        <taxon>Ecdysozoa</taxon>
        <taxon>Arthropoda</taxon>
        <taxon>Chelicerata</taxon>
        <taxon>Arachnida</taxon>
        <taxon>Acari</taxon>
        <taxon>Acariformes</taxon>
        <taxon>Trombidiformes</taxon>
        <taxon>Prostigmata</taxon>
        <taxon>Eleutherengona</taxon>
        <taxon>Raphignathae</taxon>
        <taxon>Tetranychoidea</taxon>
        <taxon>Tetranychidae</taxon>
        <taxon>Tetranychus</taxon>
    </lineage>
</organism>
<feature type="signal peptide" evidence="1">
    <location>
        <begin position="1"/>
        <end position="20"/>
    </location>
</feature>
<evidence type="ECO:0000256" key="1">
    <source>
        <dbReference type="SAM" id="SignalP"/>
    </source>
</evidence>
<dbReference type="KEGG" id="tut:107369691"/>
<gene>
    <name evidence="2" type="primary">107369691</name>
</gene>
<accession>T1L2G7</accession>
<feature type="chain" id="PRO_5004582135" evidence="1">
    <location>
        <begin position="21"/>
        <end position="132"/>
    </location>
</feature>